<gene>
    <name evidence="2" type="ORF">C8D95_106172</name>
</gene>
<dbReference type="EMBL" id="QGGV01000006">
    <property type="protein sequence ID" value="PWK55776.1"/>
    <property type="molecule type" value="Genomic_DNA"/>
</dbReference>
<dbReference type="Proteomes" id="UP000245390">
    <property type="component" value="Unassembled WGS sequence"/>
</dbReference>
<comment type="caution">
    <text evidence="2">The sequence shown here is derived from an EMBL/GenBank/DDBJ whole genome shotgun (WGS) entry which is preliminary data.</text>
</comment>
<dbReference type="CDD" id="cd06588">
    <property type="entry name" value="PhnB_like"/>
    <property type="match status" value="1"/>
</dbReference>
<dbReference type="AlphaFoldDB" id="A0A316G753"/>
<dbReference type="SUPFAM" id="SSF54593">
    <property type="entry name" value="Glyoxalase/Bleomycin resistance protein/Dihydroxybiphenyl dioxygenase"/>
    <property type="match status" value="1"/>
</dbReference>
<organism evidence="2 3">
    <name type="scientific">Silicimonas algicola</name>
    <dbReference type="NCBI Taxonomy" id="1826607"/>
    <lineage>
        <taxon>Bacteria</taxon>
        <taxon>Pseudomonadati</taxon>
        <taxon>Pseudomonadota</taxon>
        <taxon>Alphaproteobacteria</taxon>
        <taxon>Rhodobacterales</taxon>
        <taxon>Paracoccaceae</taxon>
    </lineage>
</organism>
<dbReference type="InterPro" id="IPR029068">
    <property type="entry name" value="Glyas_Bleomycin-R_OHBP_Dase"/>
</dbReference>
<feature type="domain" description="PhnB-like" evidence="1">
    <location>
        <begin position="4"/>
        <end position="131"/>
    </location>
</feature>
<dbReference type="Gene3D" id="3.10.180.10">
    <property type="entry name" value="2,3-Dihydroxybiphenyl 1,2-Dioxygenase, domain 1"/>
    <property type="match status" value="1"/>
</dbReference>
<evidence type="ECO:0000313" key="3">
    <source>
        <dbReference type="Proteomes" id="UP000245390"/>
    </source>
</evidence>
<dbReference type="PANTHER" id="PTHR33990:SF1">
    <property type="entry name" value="PROTEIN YJDN"/>
    <property type="match status" value="1"/>
</dbReference>
<dbReference type="Pfam" id="PF06983">
    <property type="entry name" value="3-dmu-9_3-mt"/>
    <property type="match status" value="1"/>
</dbReference>
<reference evidence="2 3" key="1">
    <citation type="submission" date="2018-05" db="EMBL/GenBank/DDBJ databases">
        <title>Genomic Encyclopedia of Type Strains, Phase IV (KMG-IV): sequencing the most valuable type-strain genomes for metagenomic binning, comparative biology and taxonomic classification.</title>
        <authorList>
            <person name="Goeker M."/>
        </authorList>
    </citation>
    <scope>NUCLEOTIDE SEQUENCE [LARGE SCALE GENOMIC DNA]</scope>
    <source>
        <strain evidence="2 3">DSM 103371</strain>
    </source>
</reference>
<dbReference type="RefSeq" id="WP_109759844.1">
    <property type="nucleotide sequence ID" value="NZ_CP034588.1"/>
</dbReference>
<dbReference type="InterPro" id="IPR028973">
    <property type="entry name" value="PhnB-like"/>
</dbReference>
<evidence type="ECO:0000259" key="1">
    <source>
        <dbReference type="Pfam" id="PF06983"/>
    </source>
</evidence>
<name>A0A316G753_9RHOB</name>
<evidence type="ECO:0000313" key="2">
    <source>
        <dbReference type="EMBL" id="PWK55776.1"/>
    </source>
</evidence>
<dbReference type="PANTHER" id="PTHR33990">
    <property type="entry name" value="PROTEIN YJDN-RELATED"/>
    <property type="match status" value="1"/>
</dbReference>
<dbReference type="OrthoDB" id="9795306at2"/>
<accession>A0A316G753</accession>
<keyword evidence="3" id="KW-1185">Reference proteome</keyword>
<protein>
    <submittedName>
        <fullName evidence="2">PhnB protein</fullName>
    </submittedName>
</protein>
<dbReference type="KEGG" id="salo:EF888_16080"/>
<sequence>MQPIIYLFFPGNCREAFETYGRVFDASPEIMSFADMPPEAQGSMPGVTNDMVMHASLKIGDGWIYGSDDPSISTQEMAGCNVSLAFPTEAETRRVWDALSEGGEIRMPLQPEFFAPLYGAMSDRFGIRWMIMQDGEAS</sequence>
<proteinExistence type="predicted"/>